<evidence type="ECO:0000313" key="2">
    <source>
        <dbReference type="Proteomes" id="UP001189429"/>
    </source>
</evidence>
<dbReference type="Proteomes" id="UP001189429">
    <property type="component" value="Unassembled WGS sequence"/>
</dbReference>
<feature type="non-terminal residue" evidence="1">
    <location>
        <position position="1"/>
    </location>
</feature>
<proteinExistence type="predicted"/>
<dbReference type="EMBL" id="CAUYUJ010020755">
    <property type="protein sequence ID" value="CAK0900303.1"/>
    <property type="molecule type" value="Genomic_DNA"/>
</dbReference>
<reference evidence="1" key="1">
    <citation type="submission" date="2023-10" db="EMBL/GenBank/DDBJ databases">
        <authorList>
            <person name="Chen Y."/>
            <person name="Shah S."/>
            <person name="Dougan E. K."/>
            <person name="Thang M."/>
            <person name="Chan C."/>
        </authorList>
    </citation>
    <scope>NUCLEOTIDE SEQUENCE [LARGE SCALE GENOMIC DNA]</scope>
</reference>
<accession>A0ABN9XKE5</accession>
<protein>
    <submittedName>
        <fullName evidence="1">Uncharacterized protein</fullName>
    </submittedName>
</protein>
<comment type="caution">
    <text evidence="1">The sequence shown here is derived from an EMBL/GenBank/DDBJ whole genome shotgun (WGS) entry which is preliminary data.</text>
</comment>
<organism evidence="1 2">
    <name type="scientific">Prorocentrum cordatum</name>
    <dbReference type="NCBI Taxonomy" id="2364126"/>
    <lineage>
        <taxon>Eukaryota</taxon>
        <taxon>Sar</taxon>
        <taxon>Alveolata</taxon>
        <taxon>Dinophyceae</taxon>
        <taxon>Prorocentrales</taxon>
        <taxon>Prorocentraceae</taxon>
        <taxon>Prorocentrum</taxon>
    </lineage>
</organism>
<gene>
    <name evidence="1" type="ORF">PCOR1329_LOCUS77619</name>
</gene>
<keyword evidence="2" id="KW-1185">Reference proteome</keyword>
<name>A0ABN9XKE5_9DINO</name>
<evidence type="ECO:0000313" key="1">
    <source>
        <dbReference type="EMBL" id="CAK0900303.1"/>
    </source>
</evidence>
<sequence>ALGAAPALCARSAAGPSGVAAPPAEAARGGGHAAHEVYLLVTRHGLSCSNMVQKWVSTFDFGRSRIFDPLLSGAAWW</sequence>